<evidence type="ECO:0000313" key="2">
    <source>
        <dbReference type="Proteomes" id="UP000182347"/>
    </source>
</evidence>
<gene>
    <name evidence="1" type="ORF">SAMN05216244_2250</name>
</gene>
<dbReference type="EMBL" id="FNHF01000002">
    <property type="protein sequence ID" value="SDM29612.1"/>
    <property type="molecule type" value="Genomic_DNA"/>
</dbReference>
<keyword evidence="2" id="KW-1185">Reference proteome</keyword>
<organism evidence="1 2">
    <name type="scientific">Sediminibacillus halophilus</name>
    <dbReference type="NCBI Taxonomy" id="482461"/>
    <lineage>
        <taxon>Bacteria</taxon>
        <taxon>Bacillati</taxon>
        <taxon>Bacillota</taxon>
        <taxon>Bacilli</taxon>
        <taxon>Bacillales</taxon>
        <taxon>Bacillaceae</taxon>
        <taxon>Sediminibacillus</taxon>
    </lineage>
</organism>
<sequence>MRRLLSLLHRGHPSQVYQLIFTQGNSVFLRNLKQCSAHFLFGEDRFKCRTYVNIQQIMGYSLFPDFPEEKERCNSADQNGHTCLKSDSEEITINKPLLAQKNVRRQPNRILLSENQKDTFEISEEEKRQSVSYQAIEKGEKTCQYTSRKDVQGKLVQTADIVGNPVGKSILLSNLSGKESAIDKAENKEISRGNSLEKRLQYDRIQTSVEGPAGYKINNDNGNAFIKDSGNFTRKT</sequence>
<dbReference type="Proteomes" id="UP000182347">
    <property type="component" value="Unassembled WGS sequence"/>
</dbReference>
<name>A0A1G9S2G8_9BACI</name>
<accession>A0A1G9S2G8</accession>
<evidence type="ECO:0000313" key="1">
    <source>
        <dbReference type="EMBL" id="SDM29612.1"/>
    </source>
</evidence>
<reference evidence="2" key="1">
    <citation type="submission" date="2016-10" db="EMBL/GenBank/DDBJ databases">
        <authorList>
            <person name="Varghese N."/>
            <person name="Submissions S."/>
        </authorList>
    </citation>
    <scope>NUCLEOTIDE SEQUENCE [LARGE SCALE GENOMIC DNA]</scope>
    <source>
        <strain evidence="2">CGMCC 1.6199</strain>
    </source>
</reference>
<dbReference type="AlphaFoldDB" id="A0A1G9S2G8"/>
<proteinExistence type="predicted"/>
<dbReference type="STRING" id="482461.SAMN05216244_2250"/>
<protein>
    <submittedName>
        <fullName evidence="1">Uncharacterized protein</fullName>
    </submittedName>
</protein>